<dbReference type="Gene3D" id="1.10.357.10">
    <property type="entry name" value="Tetracycline Repressor, domain 2"/>
    <property type="match status" value="1"/>
</dbReference>
<evidence type="ECO:0000256" key="1">
    <source>
        <dbReference type="ARBA" id="ARBA00023015"/>
    </source>
</evidence>
<feature type="domain" description="Tetracyclin repressor-like C-terminal" evidence="3">
    <location>
        <begin position="25"/>
        <end position="134"/>
    </location>
</feature>
<dbReference type="InterPro" id="IPR011075">
    <property type="entry name" value="TetR_C"/>
</dbReference>
<evidence type="ECO:0000256" key="2">
    <source>
        <dbReference type="ARBA" id="ARBA00023163"/>
    </source>
</evidence>
<dbReference type="SUPFAM" id="SSF48498">
    <property type="entry name" value="Tetracyclin repressor-like, C-terminal domain"/>
    <property type="match status" value="1"/>
</dbReference>
<dbReference type="PANTHER" id="PTHR47506">
    <property type="entry name" value="TRANSCRIPTIONAL REGULATORY PROTEIN"/>
    <property type="match status" value="1"/>
</dbReference>
<dbReference type="AlphaFoldDB" id="A0A7W0HTG1"/>
<name>A0A7W0HTG1_9ACTN</name>
<dbReference type="EMBL" id="JACDUR010000006">
    <property type="protein sequence ID" value="MBA2895118.1"/>
    <property type="molecule type" value="Genomic_DNA"/>
</dbReference>
<sequence length="140" mass="15855">MATLRRAAELFTHLVWAPAEHERPGLARLRAVCDAWARYLVEERETFPGGCLFATASIEFDARAGAVREEVARLLRVWRVRLAHDVRVAIGEGELAAGTDVEQVVFELNGIFLALNQQLQLFRDERAVERARRACERLLS</sequence>
<dbReference type="Proteomes" id="UP000530928">
    <property type="component" value="Unassembled WGS sequence"/>
</dbReference>
<gene>
    <name evidence="4" type="ORF">HNR30_006490</name>
</gene>
<reference evidence="4 5" key="1">
    <citation type="submission" date="2020-07" db="EMBL/GenBank/DDBJ databases">
        <title>Genomic Encyclopedia of Type Strains, Phase IV (KMG-IV): sequencing the most valuable type-strain genomes for metagenomic binning, comparative biology and taxonomic classification.</title>
        <authorList>
            <person name="Goeker M."/>
        </authorList>
    </citation>
    <scope>NUCLEOTIDE SEQUENCE [LARGE SCALE GENOMIC DNA]</scope>
    <source>
        <strain evidence="4 5">DSM 45533</strain>
    </source>
</reference>
<comment type="caution">
    <text evidence="4">The sequence shown here is derived from an EMBL/GenBank/DDBJ whole genome shotgun (WGS) entry which is preliminary data.</text>
</comment>
<evidence type="ECO:0000313" key="4">
    <source>
        <dbReference type="EMBL" id="MBA2895118.1"/>
    </source>
</evidence>
<keyword evidence="1" id="KW-0805">Transcription regulation</keyword>
<accession>A0A7W0HTG1</accession>
<proteinExistence type="predicted"/>
<evidence type="ECO:0000313" key="5">
    <source>
        <dbReference type="Proteomes" id="UP000530928"/>
    </source>
</evidence>
<keyword evidence="5" id="KW-1185">Reference proteome</keyword>
<dbReference type="PANTHER" id="PTHR47506:SF6">
    <property type="entry name" value="HTH-TYPE TRANSCRIPTIONAL REPRESSOR NEMR"/>
    <property type="match status" value="1"/>
</dbReference>
<dbReference type="RefSeq" id="WP_246379867.1">
    <property type="nucleotide sequence ID" value="NZ_BAABAM010000004.1"/>
</dbReference>
<evidence type="ECO:0000259" key="3">
    <source>
        <dbReference type="Pfam" id="PF16925"/>
    </source>
</evidence>
<protein>
    <recommendedName>
        <fullName evidence="3">Tetracyclin repressor-like C-terminal domain-containing protein</fullName>
    </recommendedName>
</protein>
<dbReference type="Pfam" id="PF16925">
    <property type="entry name" value="TetR_C_13"/>
    <property type="match status" value="1"/>
</dbReference>
<keyword evidence="2" id="KW-0804">Transcription</keyword>
<organism evidence="4 5">
    <name type="scientific">Nonomuraea soli</name>
    <dbReference type="NCBI Taxonomy" id="1032476"/>
    <lineage>
        <taxon>Bacteria</taxon>
        <taxon>Bacillati</taxon>
        <taxon>Actinomycetota</taxon>
        <taxon>Actinomycetes</taxon>
        <taxon>Streptosporangiales</taxon>
        <taxon>Streptosporangiaceae</taxon>
        <taxon>Nonomuraea</taxon>
    </lineage>
</organism>
<dbReference type="InterPro" id="IPR036271">
    <property type="entry name" value="Tet_transcr_reg_TetR-rel_C_sf"/>
</dbReference>